<feature type="compositionally biased region" description="Basic and acidic residues" evidence="7">
    <location>
        <begin position="563"/>
        <end position="580"/>
    </location>
</feature>
<protein>
    <submittedName>
        <fullName evidence="9">Xanthine permease</fullName>
    </submittedName>
</protein>
<reference evidence="9" key="2">
    <citation type="submission" date="2021-04" db="EMBL/GenBank/DDBJ databases">
        <authorList>
            <person name="Podell S."/>
        </authorList>
    </citation>
    <scope>NUCLEOTIDE SEQUENCE</scope>
    <source>
        <strain evidence="9">Hildebrandi</strain>
    </source>
</reference>
<evidence type="ECO:0000313" key="10">
    <source>
        <dbReference type="Proteomes" id="UP000693970"/>
    </source>
</evidence>
<feature type="transmembrane region" description="Helical" evidence="8">
    <location>
        <begin position="474"/>
        <end position="492"/>
    </location>
</feature>
<keyword evidence="6 8" id="KW-0472">Membrane</keyword>
<dbReference type="EMBL" id="JAGRRH010000024">
    <property type="protein sequence ID" value="KAG7343255.1"/>
    <property type="molecule type" value="Genomic_DNA"/>
</dbReference>
<keyword evidence="3" id="KW-0813">Transport</keyword>
<feature type="transmembrane region" description="Helical" evidence="8">
    <location>
        <begin position="43"/>
        <end position="64"/>
    </location>
</feature>
<dbReference type="NCBIfam" id="TIGR00801">
    <property type="entry name" value="ncs2"/>
    <property type="match status" value="1"/>
</dbReference>
<keyword evidence="10" id="KW-1185">Reference proteome</keyword>
<evidence type="ECO:0000256" key="8">
    <source>
        <dbReference type="SAM" id="Phobius"/>
    </source>
</evidence>
<gene>
    <name evidence="9" type="ORF">IV203_021200</name>
</gene>
<feature type="transmembrane region" description="Helical" evidence="8">
    <location>
        <begin position="254"/>
        <end position="274"/>
    </location>
</feature>
<feature type="transmembrane region" description="Helical" evidence="8">
    <location>
        <begin position="281"/>
        <end position="299"/>
    </location>
</feature>
<dbReference type="OrthoDB" id="37270at2759"/>
<dbReference type="InterPro" id="IPR006043">
    <property type="entry name" value="NCS2"/>
</dbReference>
<keyword evidence="5 8" id="KW-1133">Transmembrane helix</keyword>
<feature type="transmembrane region" description="Helical" evidence="8">
    <location>
        <begin position="84"/>
        <end position="104"/>
    </location>
</feature>
<feature type="transmembrane region" description="Helical" evidence="8">
    <location>
        <begin position="156"/>
        <end position="179"/>
    </location>
</feature>
<feature type="compositionally biased region" description="Low complexity" evidence="7">
    <location>
        <begin position="594"/>
        <end position="604"/>
    </location>
</feature>
<evidence type="ECO:0000256" key="7">
    <source>
        <dbReference type="SAM" id="MobiDB-lite"/>
    </source>
</evidence>
<accession>A0A9K3PDQ6</accession>
<feature type="transmembrane region" description="Helical" evidence="8">
    <location>
        <begin position="442"/>
        <end position="462"/>
    </location>
</feature>
<evidence type="ECO:0000256" key="6">
    <source>
        <dbReference type="ARBA" id="ARBA00023136"/>
    </source>
</evidence>
<dbReference type="GO" id="GO:0005886">
    <property type="term" value="C:plasma membrane"/>
    <property type="evidence" value="ECO:0007669"/>
    <property type="project" value="TreeGrafter"/>
</dbReference>
<feature type="transmembrane region" description="Helical" evidence="8">
    <location>
        <begin position="191"/>
        <end position="212"/>
    </location>
</feature>
<feature type="transmembrane region" description="Helical" evidence="8">
    <location>
        <begin position="414"/>
        <end position="436"/>
    </location>
</feature>
<evidence type="ECO:0000313" key="9">
    <source>
        <dbReference type="EMBL" id="KAG7343255.1"/>
    </source>
</evidence>
<evidence type="ECO:0000256" key="5">
    <source>
        <dbReference type="ARBA" id="ARBA00022989"/>
    </source>
</evidence>
<feature type="transmembrane region" description="Helical" evidence="8">
    <location>
        <begin position="319"/>
        <end position="343"/>
    </location>
</feature>
<dbReference type="Proteomes" id="UP000693970">
    <property type="component" value="Unassembled WGS sequence"/>
</dbReference>
<dbReference type="AlphaFoldDB" id="A0A9K3PDQ6"/>
<feature type="region of interest" description="Disordered" evidence="7">
    <location>
        <begin position="563"/>
        <end position="604"/>
    </location>
</feature>
<comment type="caution">
    <text evidence="9">The sequence shown here is derived from an EMBL/GenBank/DDBJ whole genome shotgun (WGS) entry which is preliminary data.</text>
</comment>
<evidence type="ECO:0000256" key="1">
    <source>
        <dbReference type="ARBA" id="ARBA00004141"/>
    </source>
</evidence>
<feature type="transmembrane region" description="Helical" evidence="8">
    <location>
        <begin position="524"/>
        <end position="544"/>
    </location>
</feature>
<organism evidence="9 10">
    <name type="scientific">Nitzschia inconspicua</name>
    <dbReference type="NCBI Taxonomy" id="303405"/>
    <lineage>
        <taxon>Eukaryota</taxon>
        <taxon>Sar</taxon>
        <taxon>Stramenopiles</taxon>
        <taxon>Ochrophyta</taxon>
        <taxon>Bacillariophyta</taxon>
        <taxon>Bacillariophyceae</taxon>
        <taxon>Bacillariophycidae</taxon>
        <taxon>Bacillariales</taxon>
        <taxon>Bacillariaceae</taxon>
        <taxon>Nitzschia</taxon>
    </lineage>
</organism>
<dbReference type="PANTHER" id="PTHR42810:SF2">
    <property type="entry name" value="PURINE PERMEASE C1399.01C-RELATED"/>
    <property type="match status" value="1"/>
</dbReference>
<name>A0A9K3PDQ6_9STRA</name>
<comment type="similarity">
    <text evidence="2">Belongs to the nucleobase:cation symporter-2 (NCS2) (TC 2.A.40) family.</text>
</comment>
<dbReference type="Pfam" id="PF00860">
    <property type="entry name" value="Xan_ur_permease"/>
    <property type="match status" value="2"/>
</dbReference>
<dbReference type="PANTHER" id="PTHR42810">
    <property type="entry name" value="PURINE PERMEASE C1399.01C-RELATED"/>
    <property type="match status" value="1"/>
</dbReference>
<evidence type="ECO:0000256" key="3">
    <source>
        <dbReference type="ARBA" id="ARBA00022448"/>
    </source>
</evidence>
<keyword evidence="4 8" id="KW-0812">Transmembrane</keyword>
<evidence type="ECO:0000256" key="2">
    <source>
        <dbReference type="ARBA" id="ARBA00008821"/>
    </source>
</evidence>
<feature type="transmembrane region" description="Helical" evidence="8">
    <location>
        <begin position="125"/>
        <end position="144"/>
    </location>
</feature>
<proteinExistence type="inferred from homology"/>
<sequence>MTFKSSWLGEGDRYNYGQLCVPTYPCRKTPSSKINFYSKDEQIPYLLALLMGLQHCFAMVGGLITPPLVIFRFTVCDFPGCPDLETYAVSAALIASGFCSLLNLSKFKVPFVEKFFGRDMYVGSGILSVMGTSFTFLPIFEIAINQMKNDGWDGRSAYGAMLGTSMVCCLFELAFSLMPISYIKRLFPPQITSITVILLGVALTGTGMKYWGGGVVCAEMGWKTHQQIVNANVTLPPPFATCNVGETSEYYGTAAYIGLGFTVLVSLVIIELFGSVFMRNCNVIIALLIGYAVAALTRFPGGERYVTNDNIVAAAPVTFVWVETFPLSFYPAAVVPLVIAYLVTTVETVGDISATFEASQLDTTGDFYSTSLQGGLSSDGLCSIISGLMTSMPNTTFSQNNGVISLTKCASRRAGFGAAFWMIVLGVFGKFAGVITAIPDCVLGGMTIFLFANVLVSGINLTSNVDLNSRRNKFIMALSLAIGAGVTVWPYAFQDMRASPYTAAFWTCADCGTVMKGVRNGVSIFLSTGYCVGTVVAMLLNAILPGDAPVAYDDHDTMVVHKEKSFYDDEERNDVKKETPADGSEESDEKAEPEAAAATADLEA</sequence>
<dbReference type="InterPro" id="IPR006042">
    <property type="entry name" value="Xan_ur_permease"/>
</dbReference>
<dbReference type="GO" id="GO:0042907">
    <property type="term" value="F:xanthine transmembrane transporter activity"/>
    <property type="evidence" value="ECO:0007669"/>
    <property type="project" value="TreeGrafter"/>
</dbReference>
<reference evidence="9" key="1">
    <citation type="journal article" date="2021" name="Sci. Rep.">
        <title>Diploid genomic architecture of Nitzschia inconspicua, an elite biomass production diatom.</title>
        <authorList>
            <person name="Oliver A."/>
            <person name="Podell S."/>
            <person name="Pinowska A."/>
            <person name="Traller J.C."/>
            <person name="Smith S.R."/>
            <person name="McClure R."/>
            <person name="Beliaev A."/>
            <person name="Bohutskyi P."/>
            <person name="Hill E.A."/>
            <person name="Rabines A."/>
            <person name="Zheng H."/>
            <person name="Allen L.Z."/>
            <person name="Kuo A."/>
            <person name="Grigoriev I.V."/>
            <person name="Allen A.E."/>
            <person name="Hazlebeck D."/>
            <person name="Allen E.E."/>
        </authorList>
    </citation>
    <scope>NUCLEOTIDE SEQUENCE</scope>
    <source>
        <strain evidence="9">Hildebrandi</strain>
    </source>
</reference>
<evidence type="ECO:0000256" key="4">
    <source>
        <dbReference type="ARBA" id="ARBA00022692"/>
    </source>
</evidence>
<comment type="subcellular location">
    <subcellularLocation>
        <location evidence="1">Membrane</location>
        <topology evidence="1">Multi-pass membrane protein</topology>
    </subcellularLocation>
</comment>